<dbReference type="AlphaFoldDB" id="A0A2C6ZYL3"/>
<evidence type="ECO:0000313" key="1">
    <source>
        <dbReference type="EMBL" id="PHK92898.1"/>
    </source>
</evidence>
<sequence>MDLFHQWGSDLSLGPTGDLLLADGDTYTQQRLLRRYMTNQGDDTWDPAYGAGLPQEVGRPIDTKRVKAVAQQQALLEESVAQEPPPVVQAVGSNDNNSLFLSVKFTRRTGENSGLSVGMERSGGDGA</sequence>
<keyword evidence="2" id="KW-1185">Reference proteome</keyword>
<reference evidence="1 2" key="1">
    <citation type="submission" date="2017-10" db="EMBL/GenBank/DDBJ databases">
        <authorList>
            <person name="Banno H."/>
            <person name="Chua N.-H."/>
        </authorList>
    </citation>
    <scope>NUCLEOTIDE SEQUENCE [LARGE SCALE GENOMIC DNA]</scope>
    <source>
        <strain evidence="1 2">YW11</strain>
    </source>
</reference>
<dbReference type="Gene3D" id="3.10.450.40">
    <property type="match status" value="1"/>
</dbReference>
<evidence type="ECO:0000313" key="2">
    <source>
        <dbReference type="Proteomes" id="UP000223527"/>
    </source>
</evidence>
<proteinExistence type="predicted"/>
<protein>
    <submittedName>
        <fullName evidence="1">Phage tail protein</fullName>
    </submittedName>
</protein>
<name>A0A2C6ZYL3_9PROT</name>
<dbReference type="OrthoDB" id="8450990at2"/>
<organism evidence="1 2">
    <name type="scientific">Teichococcus rhizosphaerae</name>
    <dbReference type="NCBI Taxonomy" id="1335062"/>
    <lineage>
        <taxon>Bacteria</taxon>
        <taxon>Pseudomonadati</taxon>
        <taxon>Pseudomonadota</taxon>
        <taxon>Alphaproteobacteria</taxon>
        <taxon>Acetobacterales</taxon>
        <taxon>Roseomonadaceae</taxon>
        <taxon>Roseomonas</taxon>
    </lineage>
</organism>
<dbReference type="EMBL" id="PDNU01000092">
    <property type="protein sequence ID" value="PHK92898.1"/>
    <property type="molecule type" value="Genomic_DNA"/>
</dbReference>
<gene>
    <name evidence="1" type="ORF">CR162_21540</name>
</gene>
<dbReference type="Proteomes" id="UP000223527">
    <property type="component" value="Unassembled WGS sequence"/>
</dbReference>
<dbReference type="RefSeq" id="WP_099097519.1">
    <property type="nucleotide sequence ID" value="NZ_PDNU01000092.1"/>
</dbReference>
<comment type="caution">
    <text evidence="1">The sequence shown here is derived from an EMBL/GenBank/DDBJ whole genome shotgun (WGS) entry which is preliminary data.</text>
</comment>
<accession>A0A2C6ZYL3</accession>